<feature type="binding site" evidence="5">
    <location>
        <position position="121"/>
    </location>
    <ligand>
        <name>Zn(2+)</name>
        <dbReference type="ChEBI" id="CHEBI:29105"/>
    </ligand>
</feature>
<sequence length="143" mass="16297">MAYGSTHKYVLRIIDHSMIYVAIAGSYTPVVLTLMNNWFGYLIIAIQWGTTIFGILYKIFAKKVNEKFSLALYLIMGWLVLAIIPAIISQTTPIFWSLMVTGGLCYTVGAGFYAKKKPYFHMIWHLFILAASALQYIAIVYYM</sequence>
<dbReference type="Pfam" id="PF03006">
    <property type="entry name" value="HlyIII"/>
    <property type="match status" value="1"/>
</dbReference>
<keyword evidence="3 6" id="KW-1133">Transmembrane helix</keyword>
<accession>A0A139RMP8</accession>
<evidence type="ECO:0000256" key="1">
    <source>
        <dbReference type="ARBA" id="ARBA00004141"/>
    </source>
</evidence>
<evidence type="ECO:0000256" key="4">
    <source>
        <dbReference type="ARBA" id="ARBA00023136"/>
    </source>
</evidence>
<dbReference type="PANTHER" id="PTHR20855">
    <property type="entry name" value="ADIPOR/PROGESTIN RECEPTOR-RELATED"/>
    <property type="match status" value="1"/>
</dbReference>
<dbReference type="PATRIC" id="fig|28037.238.peg.45"/>
<keyword evidence="2 6" id="KW-0812">Transmembrane</keyword>
<keyword evidence="5" id="KW-0862">Zinc</keyword>
<proteinExistence type="predicted"/>
<feature type="transmembrane region" description="Helical" evidence="6">
    <location>
        <begin position="123"/>
        <end position="142"/>
    </location>
</feature>
<evidence type="ECO:0000256" key="6">
    <source>
        <dbReference type="SAM" id="Phobius"/>
    </source>
</evidence>
<protein>
    <submittedName>
        <fullName evidence="7">Hemolysin III</fullName>
    </submittedName>
</protein>
<feature type="binding site" evidence="5">
    <location>
        <position position="125"/>
    </location>
    <ligand>
        <name>Zn(2+)</name>
        <dbReference type="ChEBI" id="CHEBI:29105"/>
    </ligand>
</feature>
<dbReference type="EMBL" id="LQZD01000011">
    <property type="protein sequence ID" value="KXU15988.1"/>
    <property type="molecule type" value="Genomic_DNA"/>
</dbReference>
<organism evidence="7 8">
    <name type="scientific">Streptococcus mitis</name>
    <dbReference type="NCBI Taxonomy" id="28037"/>
    <lineage>
        <taxon>Bacteria</taxon>
        <taxon>Bacillati</taxon>
        <taxon>Bacillota</taxon>
        <taxon>Bacilli</taxon>
        <taxon>Lactobacillales</taxon>
        <taxon>Streptococcaceae</taxon>
        <taxon>Streptococcus</taxon>
        <taxon>Streptococcus mitis group</taxon>
    </lineage>
</organism>
<comment type="subcellular location">
    <subcellularLocation>
        <location evidence="1">Membrane</location>
        <topology evidence="1">Multi-pass membrane protein</topology>
    </subcellularLocation>
</comment>
<dbReference type="Proteomes" id="UP000070779">
    <property type="component" value="Unassembled WGS sequence"/>
</dbReference>
<feature type="transmembrane region" description="Helical" evidence="6">
    <location>
        <begin position="69"/>
        <end position="88"/>
    </location>
</feature>
<reference evidence="7 8" key="1">
    <citation type="submission" date="2016-01" db="EMBL/GenBank/DDBJ databases">
        <title>Highly variable Streptococcus oralis are common among viridans streptococci isolated from primates.</title>
        <authorList>
            <person name="Denapaite D."/>
            <person name="Rieger M."/>
            <person name="Koendgen S."/>
            <person name="Brueckner R."/>
            <person name="Ochigava I."/>
            <person name="Kappeler P."/>
            <person name="Maetz-Rensing K."/>
            <person name="Leendertz F."/>
            <person name="Hakenbeck R."/>
        </authorList>
    </citation>
    <scope>NUCLEOTIDE SEQUENCE [LARGE SCALE GENOMIC DNA]</scope>
    <source>
        <strain evidence="7 8">DD22</strain>
    </source>
</reference>
<evidence type="ECO:0000256" key="5">
    <source>
        <dbReference type="PIRSR" id="PIRSR604254-1"/>
    </source>
</evidence>
<dbReference type="GO" id="GO:0016020">
    <property type="term" value="C:membrane"/>
    <property type="evidence" value="ECO:0007669"/>
    <property type="project" value="UniProtKB-SubCell"/>
</dbReference>
<feature type="transmembrane region" description="Helical" evidence="6">
    <location>
        <begin position="38"/>
        <end position="57"/>
    </location>
</feature>
<keyword evidence="4 6" id="KW-0472">Membrane</keyword>
<name>A0A139RMP8_STRMT</name>
<comment type="caution">
    <text evidence="7">The sequence shown here is derived from an EMBL/GenBank/DDBJ whole genome shotgun (WGS) entry which is preliminary data.</text>
</comment>
<evidence type="ECO:0000256" key="3">
    <source>
        <dbReference type="ARBA" id="ARBA00022989"/>
    </source>
</evidence>
<feature type="transmembrane region" description="Helical" evidence="6">
    <location>
        <begin position="9"/>
        <end position="32"/>
    </location>
</feature>
<feature type="transmembrane region" description="Helical" evidence="6">
    <location>
        <begin position="94"/>
        <end position="114"/>
    </location>
</feature>
<dbReference type="InterPro" id="IPR004254">
    <property type="entry name" value="AdipoR/HlyIII-related"/>
</dbReference>
<dbReference type="PANTHER" id="PTHR20855:SF129">
    <property type="entry name" value="HEMOLYSIN-3 HOMOLOG"/>
    <property type="match status" value="1"/>
</dbReference>
<gene>
    <name evidence="7" type="ORF">SMIDD22_00030</name>
</gene>
<dbReference type="GO" id="GO:0046872">
    <property type="term" value="F:metal ion binding"/>
    <property type="evidence" value="ECO:0007669"/>
    <property type="project" value="UniProtKB-KW"/>
</dbReference>
<dbReference type="AlphaFoldDB" id="A0A139RMP8"/>
<evidence type="ECO:0000313" key="8">
    <source>
        <dbReference type="Proteomes" id="UP000070779"/>
    </source>
</evidence>
<keyword evidence="5" id="KW-0479">Metal-binding</keyword>
<evidence type="ECO:0000313" key="7">
    <source>
        <dbReference type="EMBL" id="KXU15988.1"/>
    </source>
</evidence>
<evidence type="ECO:0000256" key="2">
    <source>
        <dbReference type="ARBA" id="ARBA00022692"/>
    </source>
</evidence>